<dbReference type="GO" id="GO:0016616">
    <property type="term" value="F:oxidoreductase activity, acting on the CH-OH group of donors, NAD or NADP as acceptor"/>
    <property type="evidence" value="ECO:0007669"/>
    <property type="project" value="InterPro"/>
</dbReference>
<dbReference type="Proteomes" id="UP000287124">
    <property type="component" value="Unassembled WGS sequence"/>
</dbReference>
<accession>A0A430LZA2</accession>
<dbReference type="GO" id="GO:0051287">
    <property type="term" value="F:NAD binding"/>
    <property type="evidence" value="ECO:0007669"/>
    <property type="project" value="InterPro"/>
</dbReference>
<name>A0A430LZA2_9HYPO</name>
<protein>
    <submittedName>
        <fullName evidence="1">Uncharacterized protein</fullName>
    </submittedName>
</protein>
<dbReference type="Gene3D" id="3.40.50.1980">
    <property type="entry name" value="Nitrogenase molybdenum iron protein domain"/>
    <property type="match status" value="1"/>
</dbReference>
<keyword evidence="2" id="KW-1185">Reference proteome</keyword>
<comment type="caution">
    <text evidence="1">The sequence shown here is derived from an EMBL/GenBank/DDBJ whole genome shotgun (WGS) entry which is preliminary data.</text>
</comment>
<dbReference type="AlphaFoldDB" id="A0A430LZA2"/>
<evidence type="ECO:0000313" key="1">
    <source>
        <dbReference type="EMBL" id="RTE81080.1"/>
    </source>
</evidence>
<evidence type="ECO:0000313" key="2">
    <source>
        <dbReference type="Proteomes" id="UP000287124"/>
    </source>
</evidence>
<proteinExistence type="predicted"/>
<dbReference type="EMBL" id="MIKF01000046">
    <property type="protein sequence ID" value="RTE81080.1"/>
    <property type="molecule type" value="Genomic_DNA"/>
</dbReference>
<sequence length="77" mass="8584">MAIGTETIKKVDFMAGPGNAFNLPTSKLAGTSWRDYGEVILVDNINEAYKLADEFSSEHAQILTQNPRVELEKDVKR</sequence>
<organism evidence="1 2">
    <name type="scientific">Fusarium euwallaceae</name>
    <dbReference type="NCBI Taxonomy" id="1147111"/>
    <lineage>
        <taxon>Eukaryota</taxon>
        <taxon>Fungi</taxon>
        <taxon>Dikarya</taxon>
        <taxon>Ascomycota</taxon>
        <taxon>Pezizomycotina</taxon>
        <taxon>Sordariomycetes</taxon>
        <taxon>Hypocreomycetidae</taxon>
        <taxon>Hypocreales</taxon>
        <taxon>Nectriaceae</taxon>
        <taxon>Fusarium</taxon>
        <taxon>Fusarium solani species complex</taxon>
    </lineage>
</organism>
<reference evidence="1 2" key="1">
    <citation type="submission" date="2017-06" db="EMBL/GenBank/DDBJ databases">
        <title>Comparative genomic analysis of Ambrosia Fusariam Clade fungi.</title>
        <authorList>
            <person name="Stajich J.E."/>
            <person name="Carrillo J."/>
            <person name="Kijimoto T."/>
            <person name="Eskalen A."/>
            <person name="O'Donnell K."/>
            <person name="Kasson M."/>
        </authorList>
    </citation>
    <scope>NUCLEOTIDE SEQUENCE [LARGE SCALE GENOMIC DNA]</scope>
    <source>
        <strain evidence="1 2">UCR1854</strain>
    </source>
</reference>
<dbReference type="GO" id="GO:0046872">
    <property type="term" value="F:metal ion binding"/>
    <property type="evidence" value="ECO:0007669"/>
    <property type="project" value="InterPro"/>
</dbReference>
<gene>
    <name evidence="1" type="ORF">BHE90_004422</name>
</gene>